<dbReference type="EMBL" id="CP048877">
    <property type="protein sequence ID" value="QIJ72301.1"/>
    <property type="molecule type" value="Genomic_DNA"/>
</dbReference>
<reference evidence="1 2" key="1">
    <citation type="submission" date="2020-02" db="EMBL/GenBank/DDBJ databases">
        <title>Genome analysis of Thermosulfuriphilus ammonigenes ST65T, an anaerobic thermophilic chemolithoautotrophic bacterium isolated from a deep-sea hydrothermal vent.</title>
        <authorList>
            <person name="Slobodkina G."/>
            <person name="Allioux M."/>
            <person name="Merkel A."/>
            <person name="Alain K."/>
            <person name="Jebbar M."/>
            <person name="Slobodkin A."/>
        </authorList>
    </citation>
    <scope>NUCLEOTIDE SEQUENCE [LARGE SCALE GENOMIC DNA]</scope>
    <source>
        <strain evidence="1 2">ST65</strain>
    </source>
</reference>
<proteinExistence type="predicted"/>
<dbReference type="AlphaFoldDB" id="A0A6G7PXQ4"/>
<protein>
    <submittedName>
        <fullName evidence="1">Uncharacterized protein</fullName>
    </submittedName>
</protein>
<dbReference type="KEGG" id="tav:G4V39_08470"/>
<evidence type="ECO:0000313" key="2">
    <source>
        <dbReference type="Proteomes" id="UP000502179"/>
    </source>
</evidence>
<gene>
    <name evidence="1" type="ORF">G4V39_08470</name>
</gene>
<organism evidence="1 2">
    <name type="scientific">Thermosulfuriphilus ammonigenes</name>
    <dbReference type="NCBI Taxonomy" id="1936021"/>
    <lineage>
        <taxon>Bacteria</taxon>
        <taxon>Pseudomonadati</taxon>
        <taxon>Thermodesulfobacteriota</taxon>
        <taxon>Thermodesulfobacteria</taxon>
        <taxon>Thermodesulfobacteriales</taxon>
        <taxon>Thermodesulfobacteriaceae</taxon>
        <taxon>Thermosulfuriphilus</taxon>
    </lineage>
</organism>
<name>A0A6G7PXQ4_9BACT</name>
<keyword evidence="2" id="KW-1185">Reference proteome</keyword>
<sequence>MGRQEISWERSWPRPVTSEERGRILGYFEARFGIPQETFSGYLLLSTAKNYWLLRDTGRTEEIKHLKVQTVGLLFARQVSKYIKPTTIALQRFGHLATRAIVDLSPQELEALKSQRKISRAVSVEPGYVILRCGEDIWGCGLYLPPHLISHLPGVS</sequence>
<dbReference type="Proteomes" id="UP000502179">
    <property type="component" value="Chromosome"/>
</dbReference>
<dbReference type="RefSeq" id="WP_166032519.1">
    <property type="nucleotide sequence ID" value="NZ_CP048877.1"/>
</dbReference>
<evidence type="ECO:0000313" key="1">
    <source>
        <dbReference type="EMBL" id="QIJ72301.1"/>
    </source>
</evidence>
<accession>A0A6G7PXQ4</accession>